<sequence>MDKIRNEGESLNGLHTKFKIIMTNYNNELTNSDNEISELELKCYMYGDEICIAQYDDYLIGNMNLTRKMDELVIEKERKCWSVIPYSKRPTGEFDWKFESMESINEFKKFYQCSKPYNEKILQIFHDKLIMNRKITRVLNEHNIKFGK</sequence>
<protein>
    <submittedName>
        <fullName evidence="1">Uncharacterized protein</fullName>
    </submittedName>
</protein>
<evidence type="ECO:0000313" key="2">
    <source>
        <dbReference type="Proteomes" id="UP000187209"/>
    </source>
</evidence>
<evidence type="ECO:0000313" key="1">
    <source>
        <dbReference type="EMBL" id="OMJ78908.1"/>
    </source>
</evidence>
<organism evidence="1 2">
    <name type="scientific">Stentor coeruleus</name>
    <dbReference type="NCBI Taxonomy" id="5963"/>
    <lineage>
        <taxon>Eukaryota</taxon>
        <taxon>Sar</taxon>
        <taxon>Alveolata</taxon>
        <taxon>Ciliophora</taxon>
        <taxon>Postciliodesmatophora</taxon>
        <taxon>Heterotrichea</taxon>
        <taxon>Heterotrichida</taxon>
        <taxon>Stentoridae</taxon>
        <taxon>Stentor</taxon>
    </lineage>
</organism>
<comment type="caution">
    <text evidence="1">The sequence shown here is derived from an EMBL/GenBank/DDBJ whole genome shotgun (WGS) entry which is preliminary data.</text>
</comment>
<keyword evidence="2" id="KW-1185">Reference proteome</keyword>
<dbReference type="Proteomes" id="UP000187209">
    <property type="component" value="Unassembled WGS sequence"/>
</dbReference>
<name>A0A1R2BQ55_9CILI</name>
<gene>
    <name evidence="1" type="ORF">SteCoe_21178</name>
</gene>
<reference evidence="1 2" key="1">
    <citation type="submission" date="2016-11" db="EMBL/GenBank/DDBJ databases">
        <title>The macronuclear genome of Stentor coeruleus: a giant cell with tiny introns.</title>
        <authorList>
            <person name="Slabodnick M."/>
            <person name="Ruby J.G."/>
            <person name="Reiff S.B."/>
            <person name="Swart E.C."/>
            <person name="Gosai S."/>
            <person name="Prabakaran S."/>
            <person name="Witkowska E."/>
            <person name="Larue G.E."/>
            <person name="Fisher S."/>
            <person name="Freeman R.M."/>
            <person name="Gunawardena J."/>
            <person name="Chu W."/>
            <person name="Stover N.A."/>
            <person name="Gregory B.D."/>
            <person name="Nowacki M."/>
            <person name="Derisi J."/>
            <person name="Roy S.W."/>
            <person name="Marshall W.F."/>
            <person name="Sood P."/>
        </authorList>
    </citation>
    <scope>NUCLEOTIDE SEQUENCE [LARGE SCALE GENOMIC DNA]</scope>
    <source>
        <strain evidence="1">WM001</strain>
    </source>
</reference>
<proteinExistence type="predicted"/>
<dbReference type="AlphaFoldDB" id="A0A1R2BQ55"/>
<accession>A0A1R2BQ55</accession>
<dbReference type="EMBL" id="MPUH01000497">
    <property type="protein sequence ID" value="OMJ78908.1"/>
    <property type="molecule type" value="Genomic_DNA"/>
</dbReference>